<dbReference type="EMBL" id="UGXT01000002">
    <property type="protein sequence ID" value="SUH39137.1"/>
    <property type="molecule type" value="Genomic_DNA"/>
</dbReference>
<evidence type="ECO:0000313" key="2">
    <source>
        <dbReference type="Proteomes" id="UP000254712"/>
    </source>
</evidence>
<sequence>MLKNPMACYNARYFYLHGLGVMQDDVLAKELADKTSKADTDTDAQTVTRLIADEIDTAKQAAESDITQRSRFIETLRQYAGGGSAMAARITRLGYSKADILHLAELWRRRETLNLTLSLVASMTLVLLRPTIKRRVRCNGSARLLNWARLMRRIYSVTST</sequence>
<organism evidence="1 2">
    <name type="scientific">Salmonella enterica I</name>
    <dbReference type="NCBI Taxonomy" id="59201"/>
    <lineage>
        <taxon>Bacteria</taxon>
        <taxon>Pseudomonadati</taxon>
        <taxon>Pseudomonadota</taxon>
        <taxon>Gammaproteobacteria</taxon>
        <taxon>Enterobacterales</taxon>
        <taxon>Enterobacteriaceae</taxon>
        <taxon>Salmonella</taxon>
    </lineage>
</organism>
<protein>
    <submittedName>
        <fullName evidence="1">YbeQ3_3 protein</fullName>
    </submittedName>
</protein>
<dbReference type="Gene3D" id="1.25.40.10">
    <property type="entry name" value="Tetratricopeptide repeat domain"/>
    <property type="match status" value="1"/>
</dbReference>
<reference evidence="1 2" key="1">
    <citation type="submission" date="2018-06" db="EMBL/GenBank/DDBJ databases">
        <authorList>
            <consortium name="Pathogen Informatics"/>
            <person name="Doyle S."/>
        </authorList>
    </citation>
    <scope>NUCLEOTIDE SEQUENCE [LARGE SCALE GENOMIC DNA]</scope>
    <source>
        <strain evidence="1 2">NCTC8261</strain>
    </source>
</reference>
<proteinExistence type="predicted"/>
<dbReference type="InterPro" id="IPR011990">
    <property type="entry name" value="TPR-like_helical_dom_sf"/>
</dbReference>
<name>A0A379WYF1_SALET</name>
<gene>
    <name evidence="1" type="primary">ybeQ3_3</name>
    <name evidence="1" type="ORF">NCTC8261_05488</name>
</gene>
<dbReference type="Proteomes" id="UP000254712">
    <property type="component" value="Unassembled WGS sequence"/>
</dbReference>
<dbReference type="AlphaFoldDB" id="A0A379WYF1"/>
<evidence type="ECO:0000313" key="1">
    <source>
        <dbReference type="EMBL" id="SUH39137.1"/>
    </source>
</evidence>
<accession>A0A379WYF1</accession>